<dbReference type="PROSITE" id="PS50082">
    <property type="entry name" value="WD_REPEATS_2"/>
    <property type="match status" value="11"/>
</dbReference>
<dbReference type="InterPro" id="IPR002182">
    <property type="entry name" value="NB-ARC"/>
</dbReference>
<proteinExistence type="predicted"/>
<dbReference type="InterPro" id="IPR001680">
    <property type="entry name" value="WD40_rpt"/>
</dbReference>
<dbReference type="InterPro" id="IPR027417">
    <property type="entry name" value="P-loop_NTPase"/>
</dbReference>
<feature type="repeat" description="WD" evidence="3">
    <location>
        <begin position="752"/>
        <end position="793"/>
    </location>
</feature>
<accession>A0A5M3XWL5</accession>
<feature type="repeat" description="WD" evidence="3">
    <location>
        <begin position="881"/>
        <end position="922"/>
    </location>
</feature>
<feature type="domain" description="NB-ARC" evidence="4">
    <location>
        <begin position="115"/>
        <end position="259"/>
    </location>
</feature>
<dbReference type="SUPFAM" id="SSF50998">
    <property type="entry name" value="Quinoprotein alcohol dehydrogenase-like"/>
    <property type="match status" value="1"/>
</dbReference>
<feature type="repeat" description="WD" evidence="3">
    <location>
        <begin position="1136"/>
        <end position="1177"/>
    </location>
</feature>
<evidence type="ECO:0000313" key="6">
    <source>
        <dbReference type="Proteomes" id="UP000377595"/>
    </source>
</evidence>
<evidence type="ECO:0000313" key="5">
    <source>
        <dbReference type="EMBL" id="GES23753.1"/>
    </source>
</evidence>
<dbReference type="InterPro" id="IPR050505">
    <property type="entry name" value="WDR55/POC1"/>
</dbReference>
<dbReference type="GO" id="GO:0005829">
    <property type="term" value="C:cytosol"/>
    <property type="evidence" value="ECO:0007669"/>
    <property type="project" value="UniProtKB-ARBA"/>
</dbReference>
<dbReference type="SMART" id="SM00320">
    <property type="entry name" value="WD40"/>
    <property type="match status" value="11"/>
</dbReference>
<dbReference type="InterPro" id="IPR015943">
    <property type="entry name" value="WD40/YVTN_repeat-like_dom_sf"/>
</dbReference>
<feature type="repeat" description="WD" evidence="3">
    <location>
        <begin position="839"/>
        <end position="871"/>
    </location>
</feature>
<dbReference type="SUPFAM" id="SSF50978">
    <property type="entry name" value="WD40 repeat-like"/>
    <property type="match status" value="2"/>
</dbReference>
<dbReference type="InterPro" id="IPR036388">
    <property type="entry name" value="WH-like_DNA-bd_sf"/>
</dbReference>
<dbReference type="InterPro" id="IPR020472">
    <property type="entry name" value="WD40_PAC1"/>
</dbReference>
<dbReference type="EMBL" id="BLAF01000044">
    <property type="protein sequence ID" value="GES23753.1"/>
    <property type="molecule type" value="Genomic_DNA"/>
</dbReference>
<evidence type="ECO:0000256" key="2">
    <source>
        <dbReference type="ARBA" id="ARBA00022737"/>
    </source>
</evidence>
<dbReference type="Gene3D" id="2.130.10.10">
    <property type="entry name" value="YVTN repeat-like/Quinoprotein amine dehydrogenase"/>
    <property type="match status" value="5"/>
</dbReference>
<sequence length="1211" mass="131667">MPTPEELKMLLRVTEVARFDFARHSGTHLRRSEVMVADAPAMQPFSLLVRIGLEAARTRTWRLRHTLRKELGYVEGSSSKLGGKTPFFAVPPLMGGEVARPSLMQRLHDAVVSVDTDPNAIITGLRGSGGFGKSTLARIFAHHEGIRERFADGILWVSLGDDVHGPSLAGKVNDAVYLLTGERPPLTDPLLAGAELGRALDGRHLLLIVDDVWSSSQLEPFLHGGTEAVRLITTRQESILPPTAPVVAVEAMLPDEACEVLFEGLGSVSARTVTDVLAICGRWPMLLALINGAVRADMRGGGSADHSLQDVHEQIRRHGPGVLDIADESQRHLAVAATMKVSLSRLSPEEQQRYLDLAVFPEDADIPRSVLENYWHHTGGWAVYQTHRFCQRLTDLALAVDYRQSPARLRLHDVIRAWLYHQQKTRIPELCQALVDAHRHVVPLNEGVTEWWRLSLGETYLWSWLPFFLHGARLDGELQSCLHNPEYLIGKLNAVGPAGLEEDLNLSADPTTLALRQVVRQNAHVLGPLAPVGSLVATLASRLPDRLELAEVRRRLAACLTQPYIFPIAPMPDLPHPRLARVLAGHSGFITSLFVIGEDTIFSVGSDDKARVWDVREGQLLADVSAPEGKHFPVREIAVKTEVWHAYLGNEDQVLVVDPQTSKVRHRLIGHTSIVHALEGPADGSWLSVGDHSGTVRIWNPRDGSLTHTLEGHEDPVVALTASPDGDWLASASRDGIIRIWDPHTGNLLHTLAGHEEMVDSLARSPQGAWLASASIDGVIRIWDPQSGACLQTLEGHGPGFGAAKPLVPNRDGTRLFSSGFDGTIRIWDLRKGTALDVLTGHSGWAGELTISLDERWMASGGYDGKIYIWENDQNFPPQRLIGHSGRIGDLISAANGRWVASTGDDGDVRIWDPGTGRCLHVLRGHRGWAGPIVAAPDSSWLATTGQDGTVRVWDASTGAALHVLTGNSKKSESLAVSPDGRWLASSCLDGAVRIWDPHTGKLMNELEGGYGPLAVAKDDNGTLLALAQELVGIRLWSMPDGTTISITDSKAGDTGTMAFLAAPGGTWLANAISDEIQVWNTTTRSLTHTFAVKNGDEAWPCSLATDLSGTRLAASFNDGSIRVWDIRTGLLDQVLIGHSQEVSGLIMHPDGSWVASAGYDGTVRVWPRGSGNPIAALRTDDQLRRLILCGDVLVVAGSRSPYFFSFRPSE</sequence>
<reference evidence="5 6" key="1">
    <citation type="submission" date="2019-10" db="EMBL/GenBank/DDBJ databases">
        <title>Whole genome shotgun sequence of Acrocarpospora pleiomorpha NBRC 16267.</title>
        <authorList>
            <person name="Ichikawa N."/>
            <person name="Kimura A."/>
            <person name="Kitahashi Y."/>
            <person name="Komaki H."/>
            <person name="Oguchi A."/>
        </authorList>
    </citation>
    <scope>NUCLEOTIDE SEQUENCE [LARGE SCALE GENOMIC DNA]</scope>
    <source>
        <strain evidence="5 6">NBRC 16267</strain>
    </source>
</reference>
<dbReference type="Pfam" id="PF00931">
    <property type="entry name" value="NB-ARC"/>
    <property type="match status" value="1"/>
</dbReference>
<dbReference type="Gene3D" id="3.40.50.300">
    <property type="entry name" value="P-loop containing nucleotide triphosphate hydrolases"/>
    <property type="match status" value="1"/>
</dbReference>
<feature type="repeat" description="WD" evidence="3">
    <location>
        <begin position="583"/>
        <end position="623"/>
    </location>
</feature>
<dbReference type="Gene3D" id="1.10.10.10">
    <property type="entry name" value="Winged helix-like DNA-binding domain superfamily/Winged helix DNA-binding domain"/>
    <property type="match status" value="1"/>
</dbReference>
<comment type="caution">
    <text evidence="5">The sequence shown here is derived from an EMBL/GenBank/DDBJ whole genome shotgun (WGS) entry which is preliminary data.</text>
</comment>
<evidence type="ECO:0000259" key="4">
    <source>
        <dbReference type="Pfam" id="PF00931"/>
    </source>
</evidence>
<dbReference type="SUPFAM" id="SSF52540">
    <property type="entry name" value="P-loop containing nucleoside triphosphate hydrolases"/>
    <property type="match status" value="1"/>
</dbReference>
<name>A0A5M3XWL5_9ACTN</name>
<dbReference type="PRINTS" id="PR00320">
    <property type="entry name" value="GPROTEINBRPT"/>
</dbReference>
<keyword evidence="2" id="KW-0677">Repeat</keyword>
<keyword evidence="1 3" id="KW-0853">WD repeat</keyword>
<evidence type="ECO:0000256" key="1">
    <source>
        <dbReference type="ARBA" id="ARBA00022574"/>
    </source>
</evidence>
<feature type="repeat" description="WD" evidence="3">
    <location>
        <begin position="710"/>
        <end position="751"/>
    </location>
</feature>
<organism evidence="5 6">
    <name type="scientific">Acrocarpospora pleiomorpha</name>
    <dbReference type="NCBI Taxonomy" id="90975"/>
    <lineage>
        <taxon>Bacteria</taxon>
        <taxon>Bacillati</taxon>
        <taxon>Actinomycetota</taxon>
        <taxon>Actinomycetes</taxon>
        <taxon>Streptosporangiales</taxon>
        <taxon>Streptosporangiaceae</taxon>
        <taxon>Acrocarpospora</taxon>
    </lineage>
</organism>
<keyword evidence="6" id="KW-1185">Reference proteome</keyword>
<dbReference type="PROSITE" id="PS50294">
    <property type="entry name" value="WD_REPEATS_REGION"/>
    <property type="match status" value="7"/>
</dbReference>
<feature type="repeat" description="WD" evidence="3">
    <location>
        <begin position="965"/>
        <end position="1006"/>
    </location>
</feature>
<feature type="repeat" description="WD" evidence="3">
    <location>
        <begin position="668"/>
        <end position="709"/>
    </location>
</feature>
<feature type="repeat" description="WD" evidence="3">
    <location>
        <begin position="1109"/>
        <end position="1135"/>
    </location>
</feature>
<dbReference type="Pfam" id="PF00400">
    <property type="entry name" value="WD40"/>
    <property type="match status" value="11"/>
</dbReference>
<feature type="repeat" description="WD" evidence="3">
    <location>
        <begin position="923"/>
        <end position="964"/>
    </location>
</feature>
<protein>
    <recommendedName>
        <fullName evidence="4">NB-ARC domain-containing protein</fullName>
    </recommendedName>
</protein>
<evidence type="ECO:0000256" key="3">
    <source>
        <dbReference type="PROSITE-ProRule" id="PRU00221"/>
    </source>
</evidence>
<dbReference type="PANTHER" id="PTHR44019">
    <property type="entry name" value="WD REPEAT-CONTAINING PROTEIN 55"/>
    <property type="match status" value="1"/>
</dbReference>
<dbReference type="PANTHER" id="PTHR44019:SF8">
    <property type="entry name" value="POC1 CENTRIOLAR PROTEIN HOMOLOG"/>
    <property type="match status" value="1"/>
</dbReference>
<dbReference type="InterPro" id="IPR019775">
    <property type="entry name" value="WD40_repeat_CS"/>
</dbReference>
<dbReference type="InterPro" id="IPR011047">
    <property type="entry name" value="Quinoprotein_ADH-like_sf"/>
</dbReference>
<dbReference type="CDD" id="cd00200">
    <property type="entry name" value="WD40"/>
    <property type="match status" value="2"/>
</dbReference>
<dbReference type="InterPro" id="IPR036322">
    <property type="entry name" value="WD40_repeat_dom_sf"/>
</dbReference>
<gene>
    <name evidence="5" type="ORF">Aple_066520</name>
</gene>
<dbReference type="GO" id="GO:0043531">
    <property type="term" value="F:ADP binding"/>
    <property type="evidence" value="ECO:0007669"/>
    <property type="project" value="InterPro"/>
</dbReference>
<dbReference type="AlphaFoldDB" id="A0A5M3XWL5"/>
<feature type="repeat" description="WD" evidence="3">
    <location>
        <begin position="812"/>
        <end position="838"/>
    </location>
</feature>
<dbReference type="PROSITE" id="PS00678">
    <property type="entry name" value="WD_REPEATS_1"/>
    <property type="match status" value="4"/>
</dbReference>
<dbReference type="PRINTS" id="PR00364">
    <property type="entry name" value="DISEASERSIST"/>
</dbReference>
<dbReference type="Proteomes" id="UP000377595">
    <property type="component" value="Unassembled WGS sequence"/>
</dbReference>